<protein>
    <submittedName>
        <fullName evidence="2">Uncharacterized protein</fullName>
    </submittedName>
</protein>
<evidence type="ECO:0000313" key="3">
    <source>
        <dbReference type="Proteomes" id="UP000770717"/>
    </source>
</evidence>
<name>A0A8J6K4D7_ELECQ</name>
<comment type="caution">
    <text evidence="2">The sequence shown here is derived from an EMBL/GenBank/DDBJ whole genome shotgun (WGS) entry which is preliminary data.</text>
</comment>
<gene>
    <name evidence="2" type="ORF">GDO78_012794</name>
</gene>
<organism evidence="2 3">
    <name type="scientific">Eleutherodactylus coqui</name>
    <name type="common">Puerto Rican coqui</name>
    <dbReference type="NCBI Taxonomy" id="57060"/>
    <lineage>
        <taxon>Eukaryota</taxon>
        <taxon>Metazoa</taxon>
        <taxon>Chordata</taxon>
        <taxon>Craniata</taxon>
        <taxon>Vertebrata</taxon>
        <taxon>Euteleostomi</taxon>
        <taxon>Amphibia</taxon>
        <taxon>Batrachia</taxon>
        <taxon>Anura</taxon>
        <taxon>Neobatrachia</taxon>
        <taxon>Hyloidea</taxon>
        <taxon>Eleutherodactylidae</taxon>
        <taxon>Eleutherodactylinae</taxon>
        <taxon>Eleutherodactylus</taxon>
        <taxon>Eleutherodactylus</taxon>
    </lineage>
</organism>
<accession>A0A8J6K4D7</accession>
<evidence type="ECO:0000256" key="1">
    <source>
        <dbReference type="SAM" id="MobiDB-lite"/>
    </source>
</evidence>
<feature type="region of interest" description="Disordered" evidence="1">
    <location>
        <begin position="1"/>
        <end position="20"/>
    </location>
</feature>
<sequence length="66" mass="7444">MAGHKYTVEANNGPQVYGRRNVSDTSFRTYNQKVELLHTVVHTGPKIPQFSAYKLLDLATLDPLKL</sequence>
<dbReference type="Proteomes" id="UP000770717">
    <property type="component" value="Unassembled WGS sequence"/>
</dbReference>
<evidence type="ECO:0000313" key="2">
    <source>
        <dbReference type="EMBL" id="KAG9479317.1"/>
    </source>
</evidence>
<dbReference type="AlphaFoldDB" id="A0A8J6K4D7"/>
<reference evidence="2" key="1">
    <citation type="thesis" date="2020" institute="ProQuest LLC" country="789 East Eisenhower Parkway, Ann Arbor, MI, USA">
        <title>Comparative Genomics and Chromosome Evolution.</title>
        <authorList>
            <person name="Mudd A.B."/>
        </authorList>
    </citation>
    <scope>NUCLEOTIDE SEQUENCE</scope>
    <source>
        <strain evidence="2">HN-11 Male</strain>
        <tissue evidence="2">Kidney and liver</tissue>
    </source>
</reference>
<keyword evidence="3" id="KW-1185">Reference proteome</keyword>
<proteinExistence type="predicted"/>
<dbReference type="EMBL" id="WNTK01000008">
    <property type="protein sequence ID" value="KAG9479317.1"/>
    <property type="molecule type" value="Genomic_DNA"/>
</dbReference>